<dbReference type="SUPFAM" id="SSF52313">
    <property type="entry name" value="Ribosomal protein S2"/>
    <property type="match status" value="1"/>
</dbReference>
<evidence type="ECO:0008006" key="5">
    <source>
        <dbReference type="Google" id="ProtNLM"/>
    </source>
</evidence>
<dbReference type="PANTHER" id="PTHR12534">
    <property type="entry name" value="30S RIBOSOMAL PROTEIN S2 PROKARYOTIC AND ORGANELLAR"/>
    <property type="match status" value="1"/>
</dbReference>
<dbReference type="GO" id="GO:0003735">
    <property type="term" value="F:structural constituent of ribosome"/>
    <property type="evidence" value="ECO:0007669"/>
    <property type="project" value="InterPro"/>
</dbReference>
<dbReference type="AlphaFoldDB" id="A0A2N5SK21"/>
<dbReference type="NCBIfam" id="TIGR01011">
    <property type="entry name" value="rpsB_bact"/>
    <property type="match status" value="1"/>
</dbReference>
<comment type="similarity">
    <text evidence="1">Belongs to the universal ribosomal protein uS2 family.</text>
</comment>
<organism evidence="3 4">
    <name type="scientific">Puccinia coronata f. sp. avenae</name>
    <dbReference type="NCBI Taxonomy" id="200324"/>
    <lineage>
        <taxon>Eukaryota</taxon>
        <taxon>Fungi</taxon>
        <taxon>Dikarya</taxon>
        <taxon>Basidiomycota</taxon>
        <taxon>Pucciniomycotina</taxon>
        <taxon>Pucciniomycetes</taxon>
        <taxon>Pucciniales</taxon>
        <taxon>Pucciniaceae</taxon>
        <taxon>Puccinia</taxon>
    </lineage>
</organism>
<dbReference type="Gene3D" id="3.40.50.10490">
    <property type="entry name" value="Glucose-6-phosphate isomerase like protein, domain 1"/>
    <property type="match status" value="1"/>
</dbReference>
<keyword evidence="4" id="KW-1185">Reference proteome</keyword>
<dbReference type="InterPro" id="IPR023591">
    <property type="entry name" value="Ribosomal_uS2_flav_dom_sf"/>
</dbReference>
<evidence type="ECO:0000256" key="2">
    <source>
        <dbReference type="SAM" id="MobiDB-lite"/>
    </source>
</evidence>
<dbReference type="Pfam" id="PF00318">
    <property type="entry name" value="Ribosomal_S2"/>
    <property type="match status" value="1"/>
</dbReference>
<dbReference type="HAMAP" id="MF_00291_B">
    <property type="entry name" value="Ribosomal_uS2_B"/>
    <property type="match status" value="1"/>
</dbReference>
<dbReference type="OrthoDB" id="2320368at2759"/>
<name>A0A2N5SK21_9BASI</name>
<gene>
    <name evidence="3" type="ORF">PCANC_24065</name>
</gene>
<dbReference type="PANTHER" id="PTHR12534:SF0">
    <property type="entry name" value="SMALL RIBOSOMAL SUBUNIT PROTEIN US2M"/>
    <property type="match status" value="1"/>
</dbReference>
<dbReference type="GO" id="GO:0005763">
    <property type="term" value="C:mitochondrial small ribosomal subunit"/>
    <property type="evidence" value="ECO:0007669"/>
    <property type="project" value="TreeGrafter"/>
</dbReference>
<evidence type="ECO:0000313" key="4">
    <source>
        <dbReference type="Proteomes" id="UP000235388"/>
    </source>
</evidence>
<protein>
    <recommendedName>
        <fullName evidence="5">Ribosomal protein S2</fullName>
    </recommendedName>
</protein>
<dbReference type="EMBL" id="PGCJ01000946">
    <property type="protein sequence ID" value="PLW13561.1"/>
    <property type="molecule type" value="Genomic_DNA"/>
</dbReference>
<accession>A0A2N5SK21</accession>
<dbReference type="InterPro" id="IPR001865">
    <property type="entry name" value="Ribosomal_uS2"/>
</dbReference>
<dbReference type="GO" id="GO:0006412">
    <property type="term" value="P:translation"/>
    <property type="evidence" value="ECO:0007669"/>
    <property type="project" value="InterPro"/>
</dbReference>
<dbReference type="STRING" id="200324.A0A2N5SK21"/>
<dbReference type="PRINTS" id="PR00395">
    <property type="entry name" value="RIBOSOMALS2"/>
</dbReference>
<dbReference type="InterPro" id="IPR005706">
    <property type="entry name" value="Ribosomal_uS2_bac/mit/plastid"/>
</dbReference>
<comment type="caution">
    <text evidence="3">The sequence shown here is derived from an EMBL/GenBank/DDBJ whole genome shotgun (WGS) entry which is preliminary data.</text>
</comment>
<proteinExistence type="inferred from homology"/>
<dbReference type="CDD" id="cd01425">
    <property type="entry name" value="RPS2"/>
    <property type="match status" value="1"/>
</dbReference>
<dbReference type="Proteomes" id="UP000235388">
    <property type="component" value="Unassembled WGS sequence"/>
</dbReference>
<evidence type="ECO:0000313" key="3">
    <source>
        <dbReference type="EMBL" id="PLW13561.1"/>
    </source>
</evidence>
<feature type="region of interest" description="Disordered" evidence="2">
    <location>
        <begin position="18"/>
        <end position="58"/>
    </location>
</feature>
<sequence length="362" mass="40202">MAHLNRRELMRQLCSAVATGKPSTRKSTIRTSSTYTQNSTIATEGQPGPLLRRNADTSHDDLRKNRRNYLIQKMEHNARRTVEFRQRLAQDRDRLSKLGSIQTTLQTAKPSHFRTHPMPISELTLATLITATTHLGHHKALTCGTNYPLIYGTRADVAIIDLRQTLTYLRRACNVVRETVLNDGMVLFANGVPGTETAIRQASERLGPNGYSLGTRPNGKGAPWVRGTLTNATEVLRRPRLAAKQLRLATSTGAQADEHQQAQRKRQAENLESLKFLPSLIVIFTPRDHRVLLREAALKNIPTIALIDSDVDPRVVTYPIPANDDSVRSIELIAGVLARAGQEGLQKRADLFSSKFPGSDSL</sequence>
<reference evidence="3 4" key="1">
    <citation type="submission" date="2017-11" db="EMBL/GenBank/DDBJ databases">
        <title>De novo assembly and phasing of dikaryotic genomes from two isolates of Puccinia coronata f. sp. avenae, the causal agent of oat crown rust.</title>
        <authorList>
            <person name="Miller M.E."/>
            <person name="Zhang Y."/>
            <person name="Omidvar V."/>
            <person name="Sperschneider J."/>
            <person name="Schwessinger B."/>
            <person name="Raley C."/>
            <person name="Palmer J.M."/>
            <person name="Garnica D."/>
            <person name="Upadhyaya N."/>
            <person name="Rathjen J."/>
            <person name="Taylor J.M."/>
            <person name="Park R.F."/>
            <person name="Dodds P.N."/>
            <person name="Hirsch C.D."/>
            <person name="Kianian S.F."/>
            <person name="Figueroa M."/>
        </authorList>
    </citation>
    <scope>NUCLEOTIDE SEQUENCE [LARGE SCALE GENOMIC DNA]</scope>
    <source>
        <strain evidence="3">12NC29</strain>
    </source>
</reference>
<evidence type="ECO:0000256" key="1">
    <source>
        <dbReference type="ARBA" id="ARBA00006242"/>
    </source>
</evidence>